<dbReference type="EMBL" id="CFOE01000266">
    <property type="protein sequence ID" value="CFE39782.1"/>
    <property type="molecule type" value="Genomic_DNA"/>
</dbReference>
<dbReference type="Proteomes" id="UP000038802">
    <property type="component" value="Unassembled WGS sequence"/>
</dbReference>
<dbReference type="EMBL" id="JAGIZI010000006">
    <property type="protein sequence ID" value="MBP0682584.1"/>
    <property type="molecule type" value="Genomic_DNA"/>
</dbReference>
<evidence type="ECO:0000313" key="1">
    <source>
        <dbReference type="EMBL" id="CFE39782.1"/>
    </source>
</evidence>
<evidence type="ECO:0000313" key="10">
    <source>
        <dbReference type="EMBL" id="COW39781.1"/>
    </source>
</evidence>
<dbReference type="EMBL" id="CFOH01000235">
    <property type="protein sequence ID" value="CFE50422.1"/>
    <property type="molecule type" value="Genomic_DNA"/>
</dbReference>
<evidence type="ECO:0000313" key="21">
    <source>
        <dbReference type="Proteomes" id="UP000048600"/>
    </source>
</evidence>
<evidence type="ECO:0000313" key="4">
    <source>
        <dbReference type="EMBL" id="CKR30513.1"/>
    </source>
</evidence>
<evidence type="ECO:0000313" key="15">
    <source>
        <dbReference type="Proteomes" id="UP000038802"/>
    </source>
</evidence>
<dbReference type="Proteomes" id="UP000050139">
    <property type="component" value="Unassembled WGS sequence"/>
</dbReference>
<reference evidence="13 26" key="5">
    <citation type="journal article" date="2017" name="N. Engl. J. Med.">
        <title>Transmission of Extensively Drug-Resistant Tuberculosis in South Africa.</title>
        <authorList>
            <person name="Shah N.S."/>
            <person name="Auld S.C."/>
            <person name="Brust J.C."/>
            <person name="Mathema B."/>
            <person name="Ismail N."/>
            <person name="Moodley P."/>
            <person name="Mlisana K."/>
            <person name="Allana S."/>
            <person name="Campbell A."/>
            <person name="Mthiyane T."/>
            <person name="Morris N."/>
            <person name="Mpangase P."/>
            <person name="van der Meulen H."/>
            <person name="Omar S.V."/>
            <person name="Brown T.S."/>
            <person name="Narechania A."/>
            <person name="Shaskina E."/>
            <person name="Kapwata T."/>
            <person name="Kreiswirth B."/>
            <person name="Gandhi N.R."/>
        </authorList>
    </citation>
    <scope>NUCLEOTIDE SEQUENCE [LARGE SCALE GENOMIC DNA]</scope>
    <source>
        <strain evidence="13 26">32301_S10</strain>
    </source>
</reference>
<dbReference type="GeneID" id="45424314"/>
<dbReference type="Proteomes" id="UP000048289">
    <property type="component" value="Unassembled WGS sequence"/>
</dbReference>
<dbReference type="EMBL" id="CQQC01000026">
    <property type="protein sequence ID" value="CNU15255.1"/>
    <property type="molecule type" value="Genomic_DNA"/>
</dbReference>
<reference evidence="11 28" key="9">
    <citation type="submission" date="2021-03" db="EMBL/GenBank/DDBJ databases">
        <title>Whole Genome Sequencing of Mycobacterium tuberculosis clinical isolates from Arunachal Pradesh, India.</title>
        <authorList>
            <person name="Singh S."/>
            <person name="Mudliar S.R."/>
            <person name="Kulsum U."/>
            <person name="Rufai S.B."/>
            <person name="Singh P.K."/>
            <person name="Umpo M."/>
            <person name="Nyori M."/>
        </authorList>
    </citation>
    <scope>NUCLEOTIDE SEQUENCE [LARGE SCALE GENOMIC DNA]</scope>
    <source>
        <strain evidence="11 28">OMICS/BPL/0142/20/SP</strain>
    </source>
</reference>
<evidence type="ECO:0000313" key="24">
    <source>
        <dbReference type="Proteomes" id="UP000050164"/>
    </source>
</evidence>
<evidence type="ECO:0000313" key="19">
    <source>
        <dbReference type="Proteomes" id="UP000046947"/>
    </source>
</evidence>
<dbReference type="EMBL" id="QTBD01000080">
    <property type="protein sequence ID" value="REQ55126.1"/>
    <property type="molecule type" value="Genomic_DNA"/>
</dbReference>
<proteinExistence type="predicted"/>
<evidence type="ECO:0000313" key="20">
    <source>
        <dbReference type="Proteomes" id="UP000048289"/>
    </source>
</evidence>
<evidence type="ECO:0000313" key="25">
    <source>
        <dbReference type="Proteomes" id="UP000189452"/>
    </source>
</evidence>
<protein>
    <submittedName>
        <fullName evidence="4 11">Transcriptional regulator</fullName>
    </submittedName>
    <submittedName>
        <fullName evidence="14">Transcriptional regulatory protein</fullName>
    </submittedName>
</protein>
<dbReference type="PATRIC" id="fig|1773.206.peg.4218"/>
<dbReference type="OMA" id="HENEWRK"/>
<dbReference type="Proteomes" id="UP000189452">
    <property type="component" value="Chromosome"/>
</dbReference>
<dbReference type="Proteomes" id="UP000039217">
    <property type="component" value="Unassembled WGS sequence"/>
</dbReference>
<evidence type="ECO:0000313" key="12">
    <source>
        <dbReference type="EMBL" id="OMH58221.1"/>
    </source>
</evidence>
<dbReference type="EMBL" id="CSAD01000289">
    <property type="protein sequence ID" value="COV64955.1"/>
    <property type="molecule type" value="Genomic_DNA"/>
</dbReference>
<reference evidence="5 23" key="2">
    <citation type="submission" date="2015-03" db="EMBL/GenBank/DDBJ databases">
        <authorList>
            <consortium name="Pathogen Informatics"/>
            <person name="Murphy D."/>
        </authorList>
    </citation>
    <scope>NUCLEOTIDE SEQUENCE [LARGE SCALE GENOMIC DNA]</scope>
    <source>
        <strain evidence="5 23">0268S</strain>
    </source>
</reference>
<evidence type="ECO:0000313" key="9">
    <source>
        <dbReference type="EMBL" id="COV85469.1"/>
    </source>
</evidence>
<evidence type="ECO:0000313" key="16">
    <source>
        <dbReference type="Proteomes" id="UP000039217"/>
    </source>
</evidence>
<dbReference type="EMBL" id="CSAE01000069">
    <property type="protein sequence ID" value="COV25577.1"/>
    <property type="molecule type" value="Genomic_DNA"/>
</dbReference>
<dbReference type="EMBL" id="LWDQ01000001">
    <property type="protein sequence ID" value="OMH58221.1"/>
    <property type="molecule type" value="Genomic_DNA"/>
</dbReference>
<dbReference type="EMBL" id="CNFT01000019">
    <property type="protein sequence ID" value="CKQ80526.1"/>
    <property type="molecule type" value="Genomic_DNA"/>
</dbReference>
<reference evidence="12 25" key="6">
    <citation type="submission" date="2017-02" db="EMBL/GenBank/DDBJ databases">
        <title>Protein polymorphisms may explain contrasting epidemiological fitness of two variants of a multidrug-resistant Mycobacterium tuberculosis strain.</title>
        <authorList>
            <person name="Bigi M.M."/>
            <person name="Lopez B."/>
            <person name="Blanco F.C."/>
            <person name="Sasiain M.C."/>
            <person name="De La Barrera S."/>
            <person name="Ritacco V."/>
            <person name="Bigi F."/>
            <person name="Soria M.A."/>
        </authorList>
    </citation>
    <scope>NUCLEOTIDE SEQUENCE [LARGE SCALE GENOMIC DNA]</scope>
    <source>
        <strain evidence="12 25">6548</strain>
    </source>
</reference>
<dbReference type="Proteomes" id="UP000256381">
    <property type="component" value="Unassembled WGS sequence"/>
</dbReference>
<evidence type="ECO:0000313" key="23">
    <source>
        <dbReference type="Proteomes" id="UP000050139"/>
    </source>
</evidence>
<evidence type="ECO:0000313" key="14">
    <source>
        <dbReference type="EMBL" id="VCU48574.1"/>
    </source>
</evidence>
<evidence type="ECO:0000313" key="13">
    <source>
        <dbReference type="EMBL" id="REQ55126.1"/>
    </source>
</evidence>
<organism evidence="4 22">
    <name type="scientific">Mycobacterium tuberculosis</name>
    <dbReference type="NCBI Taxonomy" id="1773"/>
    <lineage>
        <taxon>Bacteria</taxon>
        <taxon>Bacillati</taxon>
        <taxon>Actinomycetota</taxon>
        <taxon>Actinomycetes</taxon>
        <taxon>Mycobacteriales</taxon>
        <taxon>Mycobacteriaceae</taxon>
        <taxon>Mycobacterium</taxon>
        <taxon>Mycobacterium tuberculosis complex</taxon>
    </lineage>
</organism>
<dbReference type="SMR" id="A0A045H3T1"/>
<reference evidence="12 25" key="4">
    <citation type="submission" date="2016-04" db="EMBL/GenBank/DDBJ databases">
        <authorList>
            <person name="Bigi M."/>
            <person name="Bigi F."/>
            <person name="Soria M.A."/>
        </authorList>
    </citation>
    <scope>NUCLEOTIDE SEQUENCE [LARGE SCALE GENOMIC DNA]</scope>
    <source>
        <strain evidence="12 25">6548</strain>
    </source>
</reference>
<reference evidence="7" key="1">
    <citation type="submission" date="2015-03" db="EMBL/GenBank/DDBJ databases">
        <authorList>
            <person name="Murphy D."/>
        </authorList>
    </citation>
    <scope>NUCLEOTIDE SEQUENCE [LARGE SCALE GENOMIC DNA]</scope>
    <source>
        <strain evidence="7">K00500041</strain>
    </source>
</reference>
<reference evidence="14 27" key="8">
    <citation type="submission" date="2018-08" db="EMBL/GenBank/DDBJ databases">
        <authorList>
            <person name="Fokvardsen B D."/>
            <person name="Norman A."/>
        </authorList>
    </citation>
    <scope>NUCLEOTIDE SEQUENCE [LARGE SCALE GENOMIC DNA]</scope>
    <source>
        <strain evidence="14 27">DKC2</strain>
    </source>
</reference>
<evidence type="ECO:0000313" key="2">
    <source>
        <dbReference type="EMBL" id="CFE50422.1"/>
    </source>
</evidence>
<accession>A0A045H3T1</accession>
<dbReference type="Proteomes" id="UP000046947">
    <property type="component" value="Unassembled WGS sequence"/>
</dbReference>
<evidence type="ECO:0000313" key="26">
    <source>
        <dbReference type="Proteomes" id="UP000256381"/>
    </source>
</evidence>
<reference evidence="15 16" key="3">
    <citation type="submission" date="2015-03" db="EMBL/GenBank/DDBJ databases">
        <authorList>
            <consortium name="Pathogen Informatics"/>
        </authorList>
    </citation>
    <scope>NUCLEOTIDE SEQUENCE [LARGE SCALE GENOMIC DNA]</scope>
    <source>
        <strain evidence="3 24">Bir 185</strain>
        <strain evidence="4 22">Bir 187</strain>
        <strain evidence="6 16">D00501624</strain>
        <strain evidence="8 18">G09801536</strain>
        <strain evidence="1 20">G09901357</strain>
        <strain evidence="2 19">H09601792</strain>
        <strain evidence="15">K00500041</strain>
        <strain evidence="10 17">M09401471</strain>
        <strain evidence="9 21">P00601463</strain>
    </source>
</reference>
<evidence type="ECO:0000313" key="28">
    <source>
        <dbReference type="Proteomes" id="UP000671119"/>
    </source>
</evidence>
<dbReference type="Proteomes" id="UP000044938">
    <property type="component" value="Unassembled WGS sequence"/>
</dbReference>
<evidence type="ECO:0000313" key="8">
    <source>
        <dbReference type="EMBL" id="COV64955.1"/>
    </source>
</evidence>
<evidence type="ECO:0000313" key="18">
    <source>
        <dbReference type="Proteomes" id="UP000045842"/>
    </source>
</evidence>
<dbReference type="EMBL" id="CHKL01000055">
    <property type="protein sequence ID" value="COV85469.1"/>
    <property type="molecule type" value="Genomic_DNA"/>
</dbReference>
<dbReference type="RefSeq" id="WP_003401756.1">
    <property type="nucleotide sequence ID" value="NZ_AP017901.1"/>
</dbReference>
<dbReference type="EMBL" id="LR027516">
    <property type="protein sequence ID" value="VCU48574.1"/>
    <property type="molecule type" value="Genomic_DNA"/>
</dbReference>
<dbReference type="Proteomes" id="UP000050164">
    <property type="component" value="Unassembled WGS sequence"/>
</dbReference>
<reference evidence="13" key="7">
    <citation type="submission" date="2018-07" db="EMBL/GenBank/DDBJ databases">
        <authorList>
            <person name="Shah S."/>
            <person name="Brown T."/>
            <person name="Auld S."/>
            <person name="Bratton K."/>
            <person name="Narechania A."/>
            <person name="Mathema B."/>
            <person name="Gandhi N."/>
        </authorList>
    </citation>
    <scope>NUCLEOTIDE SEQUENCE</scope>
    <source>
        <strain evidence="13">32301_S10</strain>
    </source>
</reference>
<evidence type="ECO:0000313" key="3">
    <source>
        <dbReference type="EMBL" id="CKQ80526.1"/>
    </source>
</evidence>
<name>A0A045H3T1_MYCTX</name>
<dbReference type="EMBL" id="CSAJ01000335">
    <property type="protein sequence ID" value="COW39781.1"/>
    <property type="molecule type" value="Genomic_DNA"/>
</dbReference>
<dbReference type="Proteomes" id="UP000048600">
    <property type="component" value="Unassembled WGS sequence"/>
</dbReference>
<dbReference type="Proteomes" id="UP000049023">
    <property type="component" value="Unassembled WGS sequence"/>
</dbReference>
<evidence type="ECO:0000313" key="17">
    <source>
        <dbReference type="Proteomes" id="UP000044938"/>
    </source>
</evidence>
<dbReference type="AlphaFoldDB" id="A0A045H3T1"/>
<sequence>MTISFSSSNLRDDATSGNGDYRLDKLPETTPSTSVFDRADVTYRQFTELHGQARDTRREAHVVELESKTGERARCAPMHALEQLADYGFAWRDIARVVGVSVPAITKWRKGAGVTGENRLKIARLLALIDMLSDRFIGEPASWLEMPIQAGVGITRMDLLERGRYDLVLALASTHTGDGTVEYVLNETDKDWRETVVDNAFESYTAEDGVISIRPKR</sequence>
<evidence type="ECO:0000313" key="6">
    <source>
        <dbReference type="EMBL" id="CNU15255.1"/>
    </source>
</evidence>
<evidence type="ECO:0000313" key="11">
    <source>
        <dbReference type="EMBL" id="MBP0682584.1"/>
    </source>
</evidence>
<evidence type="ECO:0000313" key="27">
    <source>
        <dbReference type="Proteomes" id="UP000300237"/>
    </source>
</evidence>
<dbReference type="Proteomes" id="UP000671119">
    <property type="component" value="Unassembled WGS sequence"/>
</dbReference>
<dbReference type="EMBL" id="COPH01000003">
    <property type="protein sequence ID" value="CLV58893.1"/>
    <property type="molecule type" value="Genomic_DNA"/>
</dbReference>
<dbReference type="STRING" id="115862.BBG46_01940"/>
<gene>
    <name evidence="11" type="primary">mosR</name>
    <name evidence="12" type="ORF">A4S10_00370</name>
    <name evidence="14" type="ORF">DKC2_0377</name>
    <name evidence="13" type="ORF">DSJ38_04950</name>
    <name evidence="6" type="ORF">ERS007661_00163</name>
    <name evidence="8" type="ORF">ERS007679_02225</name>
    <name evidence="1" type="ORF">ERS007681_02170</name>
    <name evidence="2" type="ORF">ERS007688_01711</name>
    <name evidence="7" type="ORF">ERS007703_00957</name>
    <name evidence="10" type="ORF">ERS007720_02556</name>
    <name evidence="9" type="ORF">ERS007741_00807</name>
    <name evidence="3" type="ORF">ERS027659_00168</name>
    <name evidence="4" type="ORF">ERS027661_00985</name>
    <name evidence="5" type="ORF">ERS094118_00600</name>
    <name evidence="11" type="ORF">J8J21_05520</name>
</gene>
<evidence type="ECO:0000313" key="7">
    <source>
        <dbReference type="EMBL" id="COV25577.1"/>
    </source>
</evidence>
<dbReference type="EMBL" id="CNFU01000146">
    <property type="protein sequence ID" value="CKR30513.1"/>
    <property type="molecule type" value="Genomic_DNA"/>
</dbReference>
<dbReference type="Proteomes" id="UP000045842">
    <property type="component" value="Unassembled WGS sequence"/>
</dbReference>
<evidence type="ECO:0000313" key="22">
    <source>
        <dbReference type="Proteomes" id="UP000049023"/>
    </source>
</evidence>
<evidence type="ECO:0000313" key="5">
    <source>
        <dbReference type="EMBL" id="CLV58893.1"/>
    </source>
</evidence>
<dbReference type="Proteomes" id="UP000300237">
    <property type="component" value="Chromosome"/>
</dbReference>